<dbReference type="Gene3D" id="1.10.10.10">
    <property type="entry name" value="Winged helix-like DNA-binding domain superfamily/Winged helix DNA-binding domain"/>
    <property type="match status" value="1"/>
</dbReference>
<comment type="caution">
    <text evidence="10">The sequence shown here is derived from an EMBL/GenBank/DDBJ whole genome shotgun (WGS) entry which is preliminary data.</text>
</comment>
<comment type="similarity">
    <text evidence="2">Belongs to the MGMT family.</text>
</comment>
<evidence type="ECO:0000256" key="6">
    <source>
        <dbReference type="ARBA" id="ARBA00022763"/>
    </source>
</evidence>
<keyword evidence="11" id="KW-1185">Reference proteome</keyword>
<dbReference type="InterPro" id="IPR036217">
    <property type="entry name" value="MethylDNA_cys_MeTrfase_DNAb"/>
</dbReference>
<evidence type="ECO:0000256" key="5">
    <source>
        <dbReference type="ARBA" id="ARBA00022679"/>
    </source>
</evidence>
<dbReference type="SUPFAM" id="SSF53155">
    <property type="entry name" value="Methylated DNA-protein cysteine methyltransferase domain"/>
    <property type="match status" value="1"/>
</dbReference>
<dbReference type="PROSITE" id="PS00374">
    <property type="entry name" value="MGMT"/>
    <property type="match status" value="1"/>
</dbReference>
<evidence type="ECO:0000256" key="2">
    <source>
        <dbReference type="ARBA" id="ARBA00008711"/>
    </source>
</evidence>
<reference evidence="10 11" key="2">
    <citation type="submission" date="2019-08" db="EMBL/GenBank/DDBJ databases">
        <title>Amycolatopsis acidicola sp. nov., isolated from peat swamp forest soil.</title>
        <authorList>
            <person name="Srisuk N."/>
        </authorList>
    </citation>
    <scope>NUCLEOTIDE SEQUENCE [LARGE SCALE GENOMIC DNA]</scope>
    <source>
        <strain evidence="10 11">TBRC 6029</strain>
    </source>
</reference>
<comment type="catalytic activity">
    <reaction evidence="1">
        <text>a 4-O-methyl-thymidine in DNA + L-cysteinyl-[protein] = a thymidine in DNA + S-methyl-L-cysteinyl-[protein]</text>
        <dbReference type="Rhea" id="RHEA:53428"/>
        <dbReference type="Rhea" id="RHEA-COMP:10131"/>
        <dbReference type="Rhea" id="RHEA-COMP:10132"/>
        <dbReference type="Rhea" id="RHEA-COMP:13555"/>
        <dbReference type="Rhea" id="RHEA-COMP:13556"/>
        <dbReference type="ChEBI" id="CHEBI:29950"/>
        <dbReference type="ChEBI" id="CHEBI:82612"/>
        <dbReference type="ChEBI" id="CHEBI:137386"/>
        <dbReference type="ChEBI" id="CHEBI:137387"/>
        <dbReference type="EC" id="2.1.1.63"/>
    </reaction>
</comment>
<organism evidence="10 11">
    <name type="scientific">Amycolatopsis rhizosphaerae</name>
    <dbReference type="NCBI Taxonomy" id="2053003"/>
    <lineage>
        <taxon>Bacteria</taxon>
        <taxon>Bacillati</taxon>
        <taxon>Actinomycetota</taxon>
        <taxon>Actinomycetes</taxon>
        <taxon>Pseudonocardiales</taxon>
        <taxon>Pseudonocardiaceae</taxon>
        <taxon>Amycolatopsis</taxon>
    </lineage>
</organism>
<dbReference type="CDD" id="cd06445">
    <property type="entry name" value="ATase"/>
    <property type="match status" value="1"/>
</dbReference>
<evidence type="ECO:0000256" key="3">
    <source>
        <dbReference type="ARBA" id="ARBA00011918"/>
    </source>
</evidence>
<keyword evidence="6" id="KW-0227">DNA damage</keyword>
<dbReference type="InterPro" id="IPR036631">
    <property type="entry name" value="MGMT_N_sf"/>
</dbReference>
<dbReference type="Gene3D" id="3.30.160.70">
    <property type="entry name" value="Methylated DNA-protein cysteine methyltransferase domain"/>
    <property type="match status" value="1"/>
</dbReference>
<dbReference type="EMBL" id="VJWX01000036">
    <property type="protein sequence ID" value="TVT58810.1"/>
    <property type="molecule type" value="Genomic_DNA"/>
</dbReference>
<evidence type="ECO:0000256" key="4">
    <source>
        <dbReference type="ARBA" id="ARBA00022603"/>
    </source>
</evidence>
<dbReference type="GO" id="GO:0032259">
    <property type="term" value="P:methylation"/>
    <property type="evidence" value="ECO:0007669"/>
    <property type="project" value="UniProtKB-KW"/>
</dbReference>
<dbReference type="Pfam" id="PF01035">
    <property type="entry name" value="DNA_binding_1"/>
    <property type="match status" value="1"/>
</dbReference>
<dbReference type="RefSeq" id="WP_144586325.1">
    <property type="nucleotide sequence ID" value="NZ_VJWX01000036.1"/>
</dbReference>
<dbReference type="OrthoDB" id="9802228at2"/>
<dbReference type="PANTHER" id="PTHR10815">
    <property type="entry name" value="METHYLATED-DNA--PROTEIN-CYSTEINE METHYLTRANSFERASE"/>
    <property type="match status" value="1"/>
</dbReference>
<comment type="catalytic activity">
    <reaction evidence="8">
        <text>a 6-O-methyl-2'-deoxyguanosine in DNA + L-cysteinyl-[protein] = S-methyl-L-cysteinyl-[protein] + a 2'-deoxyguanosine in DNA</text>
        <dbReference type="Rhea" id="RHEA:24000"/>
        <dbReference type="Rhea" id="RHEA-COMP:10131"/>
        <dbReference type="Rhea" id="RHEA-COMP:10132"/>
        <dbReference type="Rhea" id="RHEA-COMP:11367"/>
        <dbReference type="Rhea" id="RHEA-COMP:11368"/>
        <dbReference type="ChEBI" id="CHEBI:29950"/>
        <dbReference type="ChEBI" id="CHEBI:82612"/>
        <dbReference type="ChEBI" id="CHEBI:85445"/>
        <dbReference type="ChEBI" id="CHEBI:85448"/>
        <dbReference type="EC" id="2.1.1.63"/>
    </reaction>
</comment>
<gene>
    <name evidence="10" type="ORF">FNH05_06310</name>
</gene>
<sequence>MTAQGFAVFATAIGHCGIAWNDRGVVSVRLPEGGAARTRARLRARFPGAAEASAAQPPPAPIRQGIEDIVALLRGEPRDLADLPVDLEGVPEFHLRVYELARTIPPGSTLTYGEVATRLGLPGSAQAVGQALGRNPVPIVVPCHRVLAAGGKMGGFSAPGGVDTKRRMLLIEGAPAVEPTLF</sequence>
<dbReference type="NCBIfam" id="TIGR00589">
    <property type="entry name" value="ogt"/>
    <property type="match status" value="1"/>
</dbReference>
<feature type="domain" description="Methylated-DNA-[protein]-cysteine S-methyltransferase DNA binding" evidence="9">
    <location>
        <begin position="92"/>
        <end position="173"/>
    </location>
</feature>
<dbReference type="GO" id="GO:0003908">
    <property type="term" value="F:methylated-DNA-[protein]-cysteine S-methyltransferase activity"/>
    <property type="evidence" value="ECO:0007669"/>
    <property type="project" value="UniProtKB-EC"/>
</dbReference>
<evidence type="ECO:0000256" key="1">
    <source>
        <dbReference type="ARBA" id="ARBA00001286"/>
    </source>
</evidence>
<evidence type="ECO:0000256" key="8">
    <source>
        <dbReference type="ARBA" id="ARBA00049348"/>
    </source>
</evidence>
<reference evidence="10 11" key="1">
    <citation type="submission" date="2019-07" db="EMBL/GenBank/DDBJ databases">
        <authorList>
            <person name="Duangmal K."/>
            <person name="Teo W.F.A."/>
        </authorList>
    </citation>
    <scope>NUCLEOTIDE SEQUENCE [LARGE SCALE GENOMIC DNA]</scope>
    <source>
        <strain evidence="10 11">TBRC 6029</strain>
    </source>
</reference>
<evidence type="ECO:0000313" key="11">
    <source>
        <dbReference type="Proteomes" id="UP000320011"/>
    </source>
</evidence>
<dbReference type="InterPro" id="IPR001497">
    <property type="entry name" value="MethylDNA_cys_MeTrfase_AS"/>
</dbReference>
<evidence type="ECO:0000313" key="10">
    <source>
        <dbReference type="EMBL" id="TVT58810.1"/>
    </source>
</evidence>
<accession>A0A558DCQ8</accession>
<dbReference type="InterPro" id="IPR014048">
    <property type="entry name" value="MethylDNA_cys_MeTrfase_DNA-bd"/>
</dbReference>
<dbReference type="SUPFAM" id="SSF46767">
    <property type="entry name" value="Methylated DNA-protein cysteine methyltransferase, C-terminal domain"/>
    <property type="match status" value="1"/>
</dbReference>
<evidence type="ECO:0000256" key="7">
    <source>
        <dbReference type="ARBA" id="ARBA00023204"/>
    </source>
</evidence>
<dbReference type="FunFam" id="1.10.10.10:FF:000214">
    <property type="entry name" value="Methylated-DNA--protein-cysteine methyltransferase"/>
    <property type="match status" value="1"/>
</dbReference>
<dbReference type="InterPro" id="IPR036388">
    <property type="entry name" value="WH-like_DNA-bd_sf"/>
</dbReference>
<dbReference type="PANTHER" id="PTHR10815:SF5">
    <property type="entry name" value="METHYLATED-DNA--PROTEIN-CYSTEINE METHYLTRANSFERASE"/>
    <property type="match status" value="1"/>
</dbReference>
<protein>
    <recommendedName>
        <fullName evidence="3">methylated-DNA--[protein]-cysteine S-methyltransferase</fullName>
        <ecNumber evidence="3">2.1.1.63</ecNumber>
    </recommendedName>
</protein>
<evidence type="ECO:0000259" key="9">
    <source>
        <dbReference type="Pfam" id="PF01035"/>
    </source>
</evidence>
<proteinExistence type="inferred from homology"/>
<dbReference type="GO" id="GO:0006281">
    <property type="term" value="P:DNA repair"/>
    <property type="evidence" value="ECO:0007669"/>
    <property type="project" value="UniProtKB-KW"/>
</dbReference>
<keyword evidence="5 10" id="KW-0808">Transferase</keyword>
<dbReference type="EC" id="2.1.1.63" evidence="3"/>
<keyword evidence="7" id="KW-0234">DNA repair</keyword>
<dbReference type="AlphaFoldDB" id="A0A558DCQ8"/>
<keyword evidence="4 10" id="KW-0489">Methyltransferase</keyword>
<name>A0A558DCQ8_9PSEU</name>
<dbReference type="Proteomes" id="UP000320011">
    <property type="component" value="Unassembled WGS sequence"/>
</dbReference>